<accession>A0A6J5MSD3</accession>
<reference evidence="1" key="1">
    <citation type="submission" date="2020-04" db="EMBL/GenBank/DDBJ databases">
        <authorList>
            <person name="Chiriac C."/>
            <person name="Salcher M."/>
            <person name="Ghai R."/>
            <person name="Kavagutti S V."/>
        </authorList>
    </citation>
    <scope>NUCLEOTIDE SEQUENCE</scope>
</reference>
<organism evidence="1">
    <name type="scientific">uncultured Caudovirales phage</name>
    <dbReference type="NCBI Taxonomy" id="2100421"/>
    <lineage>
        <taxon>Viruses</taxon>
        <taxon>Duplodnaviria</taxon>
        <taxon>Heunggongvirae</taxon>
        <taxon>Uroviricota</taxon>
        <taxon>Caudoviricetes</taxon>
        <taxon>Peduoviridae</taxon>
        <taxon>Maltschvirus</taxon>
        <taxon>Maltschvirus maltsch</taxon>
    </lineage>
</organism>
<name>A0A6J5MSD3_9CAUD</name>
<proteinExistence type="predicted"/>
<evidence type="ECO:0000313" key="2">
    <source>
        <dbReference type="EMBL" id="CAB4188336.1"/>
    </source>
</evidence>
<dbReference type="EMBL" id="LR796505">
    <property type="protein sequence ID" value="CAB4148777.1"/>
    <property type="molecule type" value="Genomic_DNA"/>
</dbReference>
<gene>
    <name evidence="2" type="ORF">UFOVP1179_21</name>
    <name evidence="1" type="ORF">UFOVP524_31</name>
</gene>
<dbReference type="EMBL" id="LR797126">
    <property type="protein sequence ID" value="CAB4188336.1"/>
    <property type="molecule type" value="Genomic_DNA"/>
</dbReference>
<protein>
    <submittedName>
        <fullName evidence="1">Uncharacterized protein</fullName>
    </submittedName>
</protein>
<evidence type="ECO:0000313" key="1">
    <source>
        <dbReference type="EMBL" id="CAB4148777.1"/>
    </source>
</evidence>
<sequence>MAMNLQGLKSICPLGPISFTAAGTAISASVDCKGYEELQLVVTKTTHASDYITVLTIQQSDDTNTANFATVSGYVVGTDYTLASLTGGTNAATEKAAGVFNIDLRGKKRYFRVLVTNGGVTGVIGITGTLARAEQAPITATLQNAGVVVNPS</sequence>